<proteinExistence type="predicted"/>
<name>A0A8S5NG62_9CAUD</name>
<protein>
    <submittedName>
        <fullName evidence="1">Uncharacterized protein</fullName>
    </submittedName>
</protein>
<organism evidence="1">
    <name type="scientific">Myoviridae sp. ctcwu24</name>
    <dbReference type="NCBI Taxonomy" id="2826670"/>
    <lineage>
        <taxon>Viruses</taxon>
        <taxon>Duplodnaviria</taxon>
        <taxon>Heunggongvirae</taxon>
        <taxon>Uroviricota</taxon>
        <taxon>Caudoviricetes</taxon>
    </lineage>
</organism>
<sequence>MKYSAIVTYANGVSTGATVNAEGSKEAWAKVLELFNGGKNVQCIQVSAILTEECGGEFEEEL</sequence>
<dbReference type="EMBL" id="BK015167">
    <property type="protein sequence ID" value="DAD93821.1"/>
    <property type="molecule type" value="Genomic_DNA"/>
</dbReference>
<evidence type="ECO:0000313" key="1">
    <source>
        <dbReference type="EMBL" id="DAD93821.1"/>
    </source>
</evidence>
<reference evidence="1" key="1">
    <citation type="journal article" date="2021" name="Proc. Natl. Acad. Sci. U.S.A.">
        <title>A Catalog of Tens of Thousands of Viruses from Human Metagenomes Reveals Hidden Associations with Chronic Diseases.</title>
        <authorList>
            <person name="Tisza M.J."/>
            <person name="Buck C.B."/>
        </authorList>
    </citation>
    <scope>NUCLEOTIDE SEQUENCE</scope>
    <source>
        <strain evidence="1">Ctcwu24</strain>
    </source>
</reference>
<accession>A0A8S5NG62</accession>